<protein>
    <submittedName>
        <fullName evidence="1">Uncharacterized protein</fullName>
    </submittedName>
</protein>
<evidence type="ECO:0000313" key="2">
    <source>
        <dbReference type="Proteomes" id="UP000823775"/>
    </source>
</evidence>
<feature type="non-terminal residue" evidence="1">
    <location>
        <position position="1"/>
    </location>
</feature>
<sequence length="189" mass="21173">TKIIRASIQEIYAHVRKSCRSHFPMTGGLSILDSLLDNLNELLKSKDGSILLLLSEIEEAKFSLTFVAYEVDYAINSILLKKGKPTSHLLLYLSDVVEEIKHIKLEVREIIEQMPASSFLQMGKSSPPVVAQAVPHIDDNVVAQAWCCISQHYNVEDLLLKIYCQVVGRKGKIIEDDVADKLPKILMGK</sequence>
<reference evidence="1 2" key="1">
    <citation type="journal article" date="2021" name="BMC Genomics">
        <title>Datura genome reveals duplications of psychoactive alkaloid biosynthetic genes and high mutation rate following tissue culture.</title>
        <authorList>
            <person name="Rajewski A."/>
            <person name="Carter-House D."/>
            <person name="Stajich J."/>
            <person name="Litt A."/>
        </authorList>
    </citation>
    <scope>NUCLEOTIDE SEQUENCE [LARGE SCALE GENOMIC DNA]</scope>
    <source>
        <strain evidence="1">AR-01</strain>
    </source>
</reference>
<dbReference type="Proteomes" id="UP000823775">
    <property type="component" value="Unassembled WGS sequence"/>
</dbReference>
<accession>A0ABS8Y9M9</accession>
<comment type="caution">
    <text evidence="1">The sequence shown here is derived from an EMBL/GenBank/DDBJ whole genome shotgun (WGS) entry which is preliminary data.</text>
</comment>
<evidence type="ECO:0000313" key="1">
    <source>
        <dbReference type="EMBL" id="MCE5167211.1"/>
    </source>
</evidence>
<dbReference type="EMBL" id="JACEIK010062887">
    <property type="protein sequence ID" value="MCE5167211.1"/>
    <property type="molecule type" value="Genomic_DNA"/>
</dbReference>
<name>A0ABS8Y9M9_DATST</name>
<keyword evidence="2" id="KW-1185">Reference proteome</keyword>
<gene>
    <name evidence="1" type="ORF">HAX54_042573</name>
</gene>
<organism evidence="1 2">
    <name type="scientific">Datura stramonium</name>
    <name type="common">Jimsonweed</name>
    <name type="synonym">Common thornapple</name>
    <dbReference type="NCBI Taxonomy" id="4076"/>
    <lineage>
        <taxon>Eukaryota</taxon>
        <taxon>Viridiplantae</taxon>
        <taxon>Streptophyta</taxon>
        <taxon>Embryophyta</taxon>
        <taxon>Tracheophyta</taxon>
        <taxon>Spermatophyta</taxon>
        <taxon>Magnoliopsida</taxon>
        <taxon>eudicotyledons</taxon>
        <taxon>Gunneridae</taxon>
        <taxon>Pentapetalae</taxon>
        <taxon>asterids</taxon>
        <taxon>lamiids</taxon>
        <taxon>Solanales</taxon>
        <taxon>Solanaceae</taxon>
        <taxon>Solanoideae</taxon>
        <taxon>Datureae</taxon>
        <taxon>Datura</taxon>
    </lineage>
</organism>
<proteinExistence type="predicted"/>
<feature type="non-terminal residue" evidence="1">
    <location>
        <position position="189"/>
    </location>
</feature>